<dbReference type="InterPro" id="IPR001188">
    <property type="entry name" value="Sperm_putr-bd"/>
</dbReference>
<dbReference type="NCBIfam" id="TIGR01409">
    <property type="entry name" value="TAT_signal_seq"/>
    <property type="match status" value="1"/>
</dbReference>
<dbReference type="RefSeq" id="WP_155888993.1">
    <property type="nucleotide sequence ID" value="NZ_JBHLZN010000001.1"/>
</dbReference>
<name>A0ABV5Z9Q7_9GAMM</name>
<dbReference type="Pfam" id="PF13416">
    <property type="entry name" value="SBP_bac_8"/>
    <property type="match status" value="1"/>
</dbReference>
<dbReference type="InterPro" id="IPR006059">
    <property type="entry name" value="SBP"/>
</dbReference>
<protein>
    <submittedName>
        <fullName evidence="6">Extracellular solute-binding protein</fullName>
    </submittedName>
</protein>
<evidence type="ECO:0000256" key="5">
    <source>
        <dbReference type="SAM" id="Phobius"/>
    </source>
</evidence>
<keyword evidence="4" id="KW-0574">Periplasm</keyword>
<comment type="caution">
    <text evidence="6">The sequence shown here is derived from an EMBL/GenBank/DDBJ whole genome shotgun (WGS) entry which is preliminary data.</text>
</comment>
<keyword evidence="5" id="KW-1133">Transmembrane helix</keyword>
<gene>
    <name evidence="6" type="ORF">ACFFLH_00265</name>
</gene>
<evidence type="ECO:0000313" key="6">
    <source>
        <dbReference type="EMBL" id="MFB9884849.1"/>
    </source>
</evidence>
<sequence>MSKKQDFSNQENSVINQSRRSFLKTAAATSTAAAIFGGVAPAFISSRVLASSGEVNVFSWSDYIWPDMMESFEKATGIKINLSTYGTNAEAFNKLKASNGTGFDVIFPTVTNGNNYYPFNLLQALDESKLNVDAVIPSVYESSISLGATRRGERFLLPFNWGTEAVTFDSSKRNYEFGQLSYADLWSEENAGMVTMRPKSALISLLLLMESRGEISTNRLADIYASEEQFNAAMDKAVEFAIANKSKVRLFWSNSSETTAAFKQNGCVIGQTWDGPGLTLQRESNNQFRYMMPKEGGLAWMDTMGIPSGAANVEQAYAFINHMLKPEVAAMHMNQSGYNASVIGAEEYIKPDVKAALQAAYPAEAVAGLWWWMTEPTWLNTAWQKHVDRFVAA</sequence>
<dbReference type="Gene3D" id="3.40.190.10">
    <property type="entry name" value="Periplasmic binding protein-like II"/>
    <property type="match status" value="2"/>
</dbReference>
<keyword evidence="5" id="KW-0472">Membrane</keyword>
<dbReference type="InterPro" id="IPR019546">
    <property type="entry name" value="TAT_signal_bac_arc"/>
</dbReference>
<dbReference type="PANTHER" id="PTHR30222">
    <property type="entry name" value="SPERMIDINE/PUTRESCINE-BINDING PERIPLASMIC PROTEIN"/>
    <property type="match status" value="1"/>
</dbReference>
<evidence type="ECO:0000256" key="1">
    <source>
        <dbReference type="ARBA" id="ARBA00004418"/>
    </source>
</evidence>
<dbReference type="PROSITE" id="PS51318">
    <property type="entry name" value="TAT"/>
    <property type="match status" value="1"/>
</dbReference>
<evidence type="ECO:0000256" key="4">
    <source>
        <dbReference type="ARBA" id="ARBA00022764"/>
    </source>
</evidence>
<organism evidence="6 7">
    <name type="scientific">Balneatrix alpica</name>
    <dbReference type="NCBI Taxonomy" id="75684"/>
    <lineage>
        <taxon>Bacteria</taxon>
        <taxon>Pseudomonadati</taxon>
        <taxon>Pseudomonadota</taxon>
        <taxon>Gammaproteobacteria</taxon>
        <taxon>Oceanospirillales</taxon>
        <taxon>Balneatrichaceae</taxon>
        <taxon>Balneatrix</taxon>
    </lineage>
</organism>
<dbReference type="Proteomes" id="UP001589628">
    <property type="component" value="Unassembled WGS sequence"/>
</dbReference>
<dbReference type="PRINTS" id="PR00909">
    <property type="entry name" value="SPERMDNBNDNG"/>
</dbReference>
<keyword evidence="2" id="KW-0813">Transport</keyword>
<keyword evidence="3" id="KW-0732">Signal</keyword>
<keyword evidence="5" id="KW-0812">Transmembrane</keyword>
<dbReference type="SUPFAM" id="SSF53850">
    <property type="entry name" value="Periplasmic binding protein-like II"/>
    <property type="match status" value="1"/>
</dbReference>
<feature type="transmembrane region" description="Helical" evidence="5">
    <location>
        <begin position="21"/>
        <end position="44"/>
    </location>
</feature>
<evidence type="ECO:0000256" key="2">
    <source>
        <dbReference type="ARBA" id="ARBA00022448"/>
    </source>
</evidence>
<accession>A0ABV5Z9Q7</accession>
<proteinExistence type="predicted"/>
<reference evidence="6 7" key="1">
    <citation type="submission" date="2024-09" db="EMBL/GenBank/DDBJ databases">
        <authorList>
            <person name="Sun Q."/>
            <person name="Mori K."/>
        </authorList>
    </citation>
    <scope>NUCLEOTIDE SEQUENCE [LARGE SCALE GENOMIC DNA]</scope>
    <source>
        <strain evidence="6 7">ATCC 51285</strain>
    </source>
</reference>
<evidence type="ECO:0000256" key="3">
    <source>
        <dbReference type="ARBA" id="ARBA00022729"/>
    </source>
</evidence>
<evidence type="ECO:0000313" key="7">
    <source>
        <dbReference type="Proteomes" id="UP001589628"/>
    </source>
</evidence>
<keyword evidence="7" id="KW-1185">Reference proteome</keyword>
<comment type="subcellular location">
    <subcellularLocation>
        <location evidence="1">Periplasm</location>
    </subcellularLocation>
</comment>
<dbReference type="EMBL" id="JBHLZN010000001">
    <property type="protein sequence ID" value="MFB9884849.1"/>
    <property type="molecule type" value="Genomic_DNA"/>
</dbReference>
<dbReference type="PANTHER" id="PTHR30222:SF17">
    <property type="entry name" value="SPERMIDINE_PUTRESCINE-BINDING PERIPLASMIC PROTEIN"/>
    <property type="match status" value="1"/>
</dbReference>
<dbReference type="InterPro" id="IPR006311">
    <property type="entry name" value="TAT_signal"/>
</dbReference>